<dbReference type="Gene3D" id="1.10.442.10">
    <property type="entry name" value="Cytochrome c oxidase subunit IV"/>
    <property type="match status" value="1"/>
</dbReference>
<dbReference type="GO" id="GO:0005743">
    <property type="term" value="C:mitochondrial inner membrane"/>
    <property type="evidence" value="ECO:0007669"/>
    <property type="project" value="UniProtKB-SubCell"/>
</dbReference>
<dbReference type="UniPathway" id="UPA00705"/>
<dbReference type="Pfam" id="PF02936">
    <property type="entry name" value="COX4"/>
    <property type="match status" value="1"/>
</dbReference>
<evidence type="ECO:0000256" key="2">
    <source>
        <dbReference type="ARBA" id="ARBA00004673"/>
    </source>
</evidence>
<dbReference type="PANTHER" id="PTHR10707:SF12">
    <property type="entry name" value="CYTOCHROME C OXIDASE SUBUNIT 4 ISOFORM 1, MITOCHONDRIAL"/>
    <property type="match status" value="1"/>
</dbReference>
<evidence type="ECO:0000313" key="12">
    <source>
        <dbReference type="Proteomes" id="UP000424527"/>
    </source>
</evidence>
<keyword evidence="5 10" id="KW-0812">Transmembrane</keyword>
<comment type="caution">
    <text evidence="11">The sequence shown here is derived from an EMBL/GenBank/DDBJ whole genome shotgun (WGS) entry which is preliminary data.</text>
</comment>
<feature type="transmembrane region" description="Helical" evidence="10">
    <location>
        <begin position="135"/>
        <end position="153"/>
    </location>
</feature>
<accession>A0A6G0J025</accession>
<evidence type="ECO:0000256" key="4">
    <source>
        <dbReference type="ARBA" id="ARBA00011485"/>
    </source>
</evidence>
<dbReference type="PANTHER" id="PTHR10707">
    <property type="entry name" value="CYTOCHROME C OXIDASE SUBUNIT IV"/>
    <property type="match status" value="1"/>
</dbReference>
<comment type="pathway">
    <text evidence="2 10">Energy metabolism; oxidative phosphorylation.</text>
</comment>
<dbReference type="AlphaFoldDB" id="A0A6G0J025"/>
<proteinExistence type="inferred from homology"/>
<keyword evidence="9 10" id="KW-0472">Membrane</keyword>
<keyword evidence="7 10" id="KW-1133">Transmembrane helix</keyword>
<organism evidence="11 12">
    <name type="scientific">Larimichthys crocea</name>
    <name type="common">Large yellow croaker</name>
    <name type="synonym">Pseudosciaena crocea</name>
    <dbReference type="NCBI Taxonomy" id="215358"/>
    <lineage>
        <taxon>Eukaryota</taxon>
        <taxon>Metazoa</taxon>
        <taxon>Chordata</taxon>
        <taxon>Craniata</taxon>
        <taxon>Vertebrata</taxon>
        <taxon>Euteleostomi</taxon>
        <taxon>Actinopterygii</taxon>
        <taxon>Neopterygii</taxon>
        <taxon>Teleostei</taxon>
        <taxon>Neoteleostei</taxon>
        <taxon>Acanthomorphata</taxon>
        <taxon>Eupercaria</taxon>
        <taxon>Sciaenidae</taxon>
        <taxon>Larimichthys</taxon>
    </lineage>
</organism>
<evidence type="ECO:0000313" key="11">
    <source>
        <dbReference type="EMBL" id="KAE8297119.1"/>
    </source>
</evidence>
<reference evidence="11 12" key="1">
    <citation type="submission" date="2019-07" db="EMBL/GenBank/DDBJ databases">
        <title>Chromosome genome assembly for large yellow croaker.</title>
        <authorList>
            <person name="Xiao S."/>
        </authorList>
    </citation>
    <scope>NUCLEOTIDE SEQUENCE [LARGE SCALE GENOMIC DNA]</scope>
    <source>
        <strain evidence="11">JMULYC20181020</strain>
        <tissue evidence="11">Muscle</tissue>
    </source>
</reference>
<name>A0A6G0J025_LARCR</name>
<evidence type="ECO:0000256" key="1">
    <source>
        <dbReference type="ARBA" id="ARBA00004434"/>
    </source>
</evidence>
<evidence type="ECO:0000256" key="6">
    <source>
        <dbReference type="ARBA" id="ARBA00022792"/>
    </source>
</evidence>
<keyword evidence="12" id="KW-1185">Reference proteome</keyword>
<keyword evidence="8 10" id="KW-0496">Mitochondrion</keyword>
<evidence type="ECO:0000256" key="5">
    <source>
        <dbReference type="ARBA" id="ARBA00022692"/>
    </source>
</evidence>
<dbReference type="GO" id="GO:0045277">
    <property type="term" value="C:respiratory chain complex IV"/>
    <property type="evidence" value="ECO:0007669"/>
    <property type="project" value="InterPro"/>
</dbReference>
<dbReference type="InterPro" id="IPR013288">
    <property type="entry name" value="Cyt_c_oxidase_su4"/>
</dbReference>
<comment type="subunit">
    <text evidence="4">Component of the cytochrome c oxidase (complex IV, CIV), a multisubunit enzyme composed of 14 subunits. The complex is composed of a catalytic core of 3 subunits MT-CO1, MT-CO2 and MT-CO3, encoded in the mitochondrial DNA, and 11 supernumerary subunits COX4I, COX5A, COX5B, COX6A, COX6B, COX6C, COX7A, COX7B, COX7C, COX8 and NDUFA4, which are encoded in the nuclear genome. The complex exists as a monomer or a dimer and forms supercomplexes (SCs) in the inner mitochondrial membrane with NADH-ubiquinone oxidoreductase (complex I, CI) and ubiquinol-cytochrome c oxidoreductase (cytochrome b-c1 complex, complex III, CIII), resulting in different assemblies (supercomplex SCI(1)III(2)IV(1) and megacomplex MCI(2)III(2)IV(2)).</text>
</comment>
<keyword evidence="6 10" id="KW-0999">Mitochondrion inner membrane</keyword>
<evidence type="ECO:0000256" key="8">
    <source>
        <dbReference type="ARBA" id="ARBA00023128"/>
    </source>
</evidence>
<dbReference type="EMBL" id="REGW02000004">
    <property type="protein sequence ID" value="KAE8297119.1"/>
    <property type="molecule type" value="Genomic_DNA"/>
</dbReference>
<evidence type="ECO:0000256" key="10">
    <source>
        <dbReference type="RuleBase" id="RU367145"/>
    </source>
</evidence>
<dbReference type="FunFam" id="1.10.442.10:FF:000001">
    <property type="entry name" value="Cytochrome c oxidase subunit 4 isoform 1"/>
    <property type="match status" value="1"/>
</dbReference>
<evidence type="ECO:0000256" key="3">
    <source>
        <dbReference type="ARBA" id="ARBA00008135"/>
    </source>
</evidence>
<protein>
    <recommendedName>
        <fullName evidence="10">Cytochrome c oxidase subunit 4</fullName>
    </recommendedName>
</protein>
<dbReference type="CDD" id="cd00922">
    <property type="entry name" value="Cyt_c_Oxidase_IV"/>
    <property type="match status" value="1"/>
</dbReference>
<comment type="subcellular location">
    <subcellularLocation>
        <location evidence="1 10">Mitochondrion inner membrane</location>
        <topology evidence="1 10">Single-pass membrane protein</topology>
    </subcellularLocation>
</comment>
<gene>
    <name evidence="11" type="ORF">D5F01_LYC03734</name>
</gene>
<dbReference type="InterPro" id="IPR004203">
    <property type="entry name" value="Cyt_c_oxidase_su4_fam"/>
</dbReference>
<sequence>MTASQSEADVTSLTYFRPQAHFLSGRTGAKERSMLASRALSLVGRRALSTSVCLRGGHGVAKIEHYTLPAYFDARDAPLPDIRYVQNLSPEQKSLKEKEMGPWAALSNEEKIALYRISFNQSFAEMNRYTPEWKTVFGALMAFVGLTGLIVIWQRMYVYGPVPHTFDPEHKAKELQRMLDMRINPVQGISSKWDYENKQWKK</sequence>
<evidence type="ECO:0000256" key="7">
    <source>
        <dbReference type="ARBA" id="ARBA00022989"/>
    </source>
</evidence>
<evidence type="ECO:0000256" key="9">
    <source>
        <dbReference type="ARBA" id="ARBA00023136"/>
    </source>
</evidence>
<dbReference type="PRINTS" id="PR01873">
    <property type="entry name" value="CYTCOXIDASE4"/>
</dbReference>
<dbReference type="InterPro" id="IPR036639">
    <property type="entry name" value="Cyt_c_oxidase_su4_sf"/>
</dbReference>
<dbReference type="SUPFAM" id="SSF81406">
    <property type="entry name" value="Mitochondrial cytochrome c oxidase subunit IV"/>
    <property type="match status" value="1"/>
</dbReference>
<dbReference type="GO" id="GO:0006123">
    <property type="term" value="P:mitochondrial electron transport, cytochrome c to oxygen"/>
    <property type="evidence" value="ECO:0007669"/>
    <property type="project" value="InterPro"/>
</dbReference>
<comment type="similarity">
    <text evidence="3 10">Belongs to the cytochrome c oxidase IV family.</text>
</comment>
<dbReference type="Proteomes" id="UP000424527">
    <property type="component" value="Unassembled WGS sequence"/>
</dbReference>
<comment type="function">
    <text evidence="10">Component of the cytochrome c oxidase, the last enzyme in the mitochondrial electron transport chain which drives oxidative phosphorylation.</text>
</comment>